<dbReference type="InterPro" id="IPR044135">
    <property type="entry name" value="Met-tRNA-FMT_C"/>
</dbReference>
<dbReference type="EC" id="2.1.2.9" evidence="3 8"/>
<keyword evidence="6 8" id="KW-0648">Protein biosynthesis</keyword>
<dbReference type="HAMAP" id="MF_00182">
    <property type="entry name" value="Formyl_trans"/>
    <property type="match status" value="1"/>
</dbReference>
<evidence type="ECO:0000313" key="13">
    <source>
        <dbReference type="Proteomes" id="UP000243136"/>
    </source>
</evidence>
<dbReference type="EMBL" id="CP022389">
    <property type="protein sequence ID" value="ATA93108.1"/>
    <property type="molecule type" value="Genomic_DNA"/>
</dbReference>
<evidence type="ECO:0000259" key="9">
    <source>
        <dbReference type="Pfam" id="PF00551"/>
    </source>
</evidence>
<evidence type="ECO:0000313" key="11">
    <source>
        <dbReference type="EMBL" id="ATA90905.1"/>
    </source>
</evidence>
<proteinExistence type="inferred from homology"/>
<feature type="domain" description="Formyl transferase N-terminal" evidence="9">
    <location>
        <begin position="6"/>
        <end position="173"/>
    </location>
</feature>
<dbReference type="InterPro" id="IPR041711">
    <property type="entry name" value="Met-tRNA-FMT_N"/>
</dbReference>
<comment type="catalytic activity">
    <reaction evidence="7 8">
        <text>L-methionyl-tRNA(fMet) + (6R)-10-formyltetrahydrofolate = N-formyl-L-methionyl-tRNA(fMet) + (6S)-5,6,7,8-tetrahydrofolate + H(+)</text>
        <dbReference type="Rhea" id="RHEA:24380"/>
        <dbReference type="Rhea" id="RHEA-COMP:9952"/>
        <dbReference type="Rhea" id="RHEA-COMP:9953"/>
        <dbReference type="ChEBI" id="CHEBI:15378"/>
        <dbReference type="ChEBI" id="CHEBI:57453"/>
        <dbReference type="ChEBI" id="CHEBI:78530"/>
        <dbReference type="ChEBI" id="CHEBI:78844"/>
        <dbReference type="ChEBI" id="CHEBI:195366"/>
        <dbReference type="EC" id="2.1.2.9"/>
    </reaction>
</comment>
<dbReference type="SUPFAM" id="SSF53328">
    <property type="entry name" value="Formyltransferase"/>
    <property type="match status" value="1"/>
</dbReference>
<feature type="binding site" evidence="8">
    <location>
        <begin position="112"/>
        <end position="115"/>
    </location>
    <ligand>
        <name>(6S)-5,6,7,8-tetrahydrofolate</name>
        <dbReference type="ChEBI" id="CHEBI:57453"/>
    </ligand>
</feature>
<evidence type="ECO:0000256" key="4">
    <source>
        <dbReference type="ARBA" id="ARBA00016014"/>
    </source>
</evidence>
<dbReference type="Gene3D" id="3.40.50.170">
    <property type="entry name" value="Formyl transferase, N-terminal domain"/>
    <property type="match status" value="1"/>
</dbReference>
<dbReference type="SUPFAM" id="SSF50486">
    <property type="entry name" value="FMT C-terminal domain-like"/>
    <property type="match status" value="1"/>
</dbReference>
<dbReference type="PANTHER" id="PTHR11138">
    <property type="entry name" value="METHIONYL-TRNA FORMYLTRANSFERASE"/>
    <property type="match status" value="1"/>
</dbReference>
<dbReference type="GO" id="GO:0004479">
    <property type="term" value="F:methionyl-tRNA formyltransferase activity"/>
    <property type="evidence" value="ECO:0007669"/>
    <property type="project" value="UniProtKB-UniRule"/>
</dbReference>
<accession>A0A250ETZ1</accession>
<dbReference type="InterPro" id="IPR005793">
    <property type="entry name" value="Formyl_trans_C"/>
</dbReference>
<evidence type="ECO:0000256" key="2">
    <source>
        <dbReference type="ARBA" id="ARBA00010699"/>
    </source>
</evidence>
<dbReference type="InterPro" id="IPR005794">
    <property type="entry name" value="Fmt"/>
</dbReference>
<dbReference type="Proteomes" id="UP000243136">
    <property type="component" value="Chromosome"/>
</dbReference>
<evidence type="ECO:0000256" key="6">
    <source>
        <dbReference type="ARBA" id="ARBA00022917"/>
    </source>
</evidence>
<evidence type="ECO:0000256" key="7">
    <source>
        <dbReference type="ARBA" id="ARBA00048558"/>
    </source>
</evidence>
<dbReference type="InterPro" id="IPR002376">
    <property type="entry name" value="Formyl_transf_N"/>
</dbReference>
<evidence type="ECO:0000256" key="1">
    <source>
        <dbReference type="ARBA" id="ARBA00002606"/>
    </source>
</evidence>
<dbReference type="Gene3D" id="3.10.25.10">
    <property type="entry name" value="Formyl transferase, C-terminal domain"/>
    <property type="match status" value="1"/>
</dbReference>
<sequence>MKENLRIVFMGTPEFALETLKVLVENGKQVVGVVTMPDKPAGRGRKLQSSPVKIYAQSKNIPVLQPENLKDEKFITDLKALQPDLQIVVAFRMLPKVVWQIPPKGTFNLHASLLPNYRGAAPINWAIIKGEEVTGVTTFFIDEKIDTGAIIMQQEIKIANKETAGTLHDKLMVIGADLVLKTVKIIEDDEVLPKPQPKNETFAEAPKIFKETCKIDWQQNGEDIERLIRGMSPYPAAWANLQTNNQEQIAVKIYDADFSPEHHQEKFGTLQVNEKALQVFVPQGILTINELQLPGKKRMKTKELLNGFAFESHFILT</sequence>
<name>A0A250ETZ1_9FLAO</name>
<dbReference type="Pfam" id="PF02911">
    <property type="entry name" value="Formyl_trans_C"/>
    <property type="match status" value="1"/>
</dbReference>
<gene>
    <name evidence="8" type="primary">fmt</name>
    <name evidence="12" type="ORF">CGC54_01475</name>
    <name evidence="11" type="ORF">CGC56_01200</name>
</gene>
<evidence type="ECO:0000256" key="3">
    <source>
        <dbReference type="ARBA" id="ARBA00012261"/>
    </source>
</evidence>
<comment type="function">
    <text evidence="1 8">Attaches a formyl group to the free amino group of methionyl-tRNA(fMet). The formyl group appears to play a dual role in the initiator identity of N-formylmethionyl-tRNA by promoting its recognition by IF2 and preventing the misappropriation of this tRNA by the elongation apparatus.</text>
</comment>
<dbReference type="EMBL" id="CP022388">
    <property type="protein sequence ID" value="ATA90905.1"/>
    <property type="molecule type" value="Genomic_DNA"/>
</dbReference>
<evidence type="ECO:0000256" key="5">
    <source>
        <dbReference type="ARBA" id="ARBA00022679"/>
    </source>
</evidence>
<organism evidence="12 14">
    <name type="scientific">Capnocytophaga canimorsus</name>
    <dbReference type="NCBI Taxonomy" id="28188"/>
    <lineage>
        <taxon>Bacteria</taxon>
        <taxon>Pseudomonadati</taxon>
        <taxon>Bacteroidota</taxon>
        <taxon>Flavobacteriia</taxon>
        <taxon>Flavobacteriales</taxon>
        <taxon>Flavobacteriaceae</taxon>
        <taxon>Capnocytophaga</taxon>
    </lineage>
</organism>
<reference evidence="13 14" key="2">
    <citation type="submission" date="2017-06" db="EMBL/GenBank/DDBJ databases">
        <title>Capnocytophaga spp. assemblies.</title>
        <authorList>
            <person name="Gulvik C.A."/>
        </authorList>
    </citation>
    <scope>NUCLEOTIDE SEQUENCE [LARGE SCALE GENOMIC DNA]</scope>
    <source>
        <strain evidence="14">H3936</strain>
        <strain evidence="13">H5594</strain>
    </source>
</reference>
<dbReference type="RefSeq" id="WP_095899891.1">
    <property type="nucleotide sequence ID" value="NZ_CP022382.1"/>
</dbReference>
<dbReference type="Proteomes" id="UP000243753">
    <property type="component" value="Chromosome"/>
</dbReference>
<reference evidence="12" key="1">
    <citation type="journal article" date="2017" name="Genome Announc.">
        <title>Twelve Complete Reference Genomes of Clinical Isolates in the Capnocytophaga Genus.</title>
        <authorList>
            <person name="Villarma A."/>
            <person name="Gulvik C.A."/>
            <person name="Rowe L.A."/>
            <person name="Sheth M."/>
            <person name="Juieng P."/>
            <person name="Nicholson A.C."/>
            <person name="Loparev V.N."/>
            <person name="McQuiston J.R."/>
        </authorList>
    </citation>
    <scope>NUCLEOTIDE SEQUENCE</scope>
    <source>
        <strain evidence="12">H3936</strain>
        <strain evidence="11">H5594</strain>
    </source>
</reference>
<evidence type="ECO:0000313" key="12">
    <source>
        <dbReference type="EMBL" id="ATA93108.1"/>
    </source>
</evidence>
<evidence type="ECO:0000259" key="10">
    <source>
        <dbReference type="Pfam" id="PF02911"/>
    </source>
</evidence>
<protein>
    <recommendedName>
        <fullName evidence="4 8">Methionyl-tRNA formyltransferase</fullName>
        <ecNumber evidence="3 8">2.1.2.9</ecNumber>
    </recommendedName>
</protein>
<dbReference type="CDD" id="cd08704">
    <property type="entry name" value="Met_tRNA_FMT_C"/>
    <property type="match status" value="1"/>
</dbReference>
<dbReference type="NCBIfam" id="TIGR00460">
    <property type="entry name" value="fmt"/>
    <property type="match status" value="1"/>
</dbReference>
<dbReference type="GeneID" id="69579642"/>
<dbReference type="AlphaFoldDB" id="A0A250ETZ1"/>
<dbReference type="PANTHER" id="PTHR11138:SF5">
    <property type="entry name" value="METHIONYL-TRNA FORMYLTRANSFERASE, MITOCHONDRIAL"/>
    <property type="match status" value="1"/>
</dbReference>
<dbReference type="InterPro" id="IPR036477">
    <property type="entry name" value="Formyl_transf_N_sf"/>
</dbReference>
<comment type="similarity">
    <text evidence="2 8">Belongs to the Fmt family.</text>
</comment>
<dbReference type="InterPro" id="IPR037022">
    <property type="entry name" value="Formyl_trans_C_sf"/>
</dbReference>
<evidence type="ECO:0000256" key="8">
    <source>
        <dbReference type="HAMAP-Rule" id="MF_00182"/>
    </source>
</evidence>
<dbReference type="Pfam" id="PF00551">
    <property type="entry name" value="Formyl_trans_N"/>
    <property type="match status" value="1"/>
</dbReference>
<evidence type="ECO:0000313" key="14">
    <source>
        <dbReference type="Proteomes" id="UP000243753"/>
    </source>
</evidence>
<dbReference type="GO" id="GO:0005829">
    <property type="term" value="C:cytosol"/>
    <property type="evidence" value="ECO:0007669"/>
    <property type="project" value="TreeGrafter"/>
</dbReference>
<feature type="domain" description="Formyl transferase C-terminal" evidence="10">
    <location>
        <begin position="207"/>
        <end position="308"/>
    </location>
</feature>
<keyword evidence="5 8" id="KW-0808">Transferase</keyword>
<dbReference type="CDD" id="cd08646">
    <property type="entry name" value="FMT_core_Met-tRNA-FMT_N"/>
    <property type="match status" value="1"/>
</dbReference>
<dbReference type="InterPro" id="IPR011034">
    <property type="entry name" value="Formyl_transferase-like_C_sf"/>
</dbReference>